<evidence type="ECO:0000313" key="1">
    <source>
        <dbReference type="EMBL" id="RWX57032.1"/>
    </source>
</evidence>
<dbReference type="Pfam" id="PF14234">
    <property type="entry name" value="DUF4336"/>
    <property type="match status" value="1"/>
</dbReference>
<sequence length="235" mass="27252">MSPLLTEHTPGMIWIADYPVHYAGLDFFSRMTVIRLIDNRLLLHSPCHIDQAMKEQLDRVGEVAYIVAPGSYHYFHVVSAQDAYPLAKTMICPGVEQKAPDLQFSEFLCDKVPDSWLDDFDLVLVRGAKYMWEVAFFHKPSRTLILVDLIENIGDKTRGVGWGLKFWWKLVFRMWNRPKPAPEYQLGWKDKVAARQSLLQILGWNFERVIISHGDLIDQNAKEVVRLAWKVPLEQ</sequence>
<dbReference type="EMBL" id="RJLM01000001">
    <property type="protein sequence ID" value="RWX57032.1"/>
    <property type="molecule type" value="Genomic_DNA"/>
</dbReference>
<dbReference type="OrthoDB" id="450111at2"/>
<protein>
    <submittedName>
        <fullName evidence="1">DUF4336 domain-containing protein</fullName>
    </submittedName>
</protein>
<dbReference type="PANTHER" id="PTHR33835:SF1">
    <property type="entry name" value="METALLO-BETA-LACTAMASE DOMAIN-CONTAINING PROTEIN"/>
    <property type="match status" value="1"/>
</dbReference>
<organism evidence="1 2">
    <name type="scientific">Photobacterium chitinilyticum</name>
    <dbReference type="NCBI Taxonomy" id="2485123"/>
    <lineage>
        <taxon>Bacteria</taxon>
        <taxon>Pseudomonadati</taxon>
        <taxon>Pseudomonadota</taxon>
        <taxon>Gammaproteobacteria</taxon>
        <taxon>Vibrionales</taxon>
        <taxon>Vibrionaceae</taxon>
        <taxon>Photobacterium</taxon>
    </lineage>
</organism>
<keyword evidence="2" id="KW-1185">Reference proteome</keyword>
<dbReference type="Proteomes" id="UP000287563">
    <property type="component" value="Unassembled WGS sequence"/>
</dbReference>
<comment type="caution">
    <text evidence="1">The sequence shown here is derived from an EMBL/GenBank/DDBJ whole genome shotgun (WGS) entry which is preliminary data.</text>
</comment>
<evidence type="ECO:0000313" key="2">
    <source>
        <dbReference type="Proteomes" id="UP000287563"/>
    </source>
</evidence>
<name>A0A444JV89_9GAMM</name>
<dbReference type="RefSeq" id="WP_128782345.1">
    <property type="nucleotide sequence ID" value="NZ_JAKJSG010000018.1"/>
</dbReference>
<accession>A0A444JV89</accession>
<dbReference type="PANTHER" id="PTHR33835">
    <property type="entry name" value="YALI0C07656P"/>
    <property type="match status" value="1"/>
</dbReference>
<reference evidence="1 2" key="1">
    <citation type="submission" date="2018-11" db="EMBL/GenBank/DDBJ databases">
        <title>Photobacterium sp. BEI247 sp. nov., a marine bacterium isolated from Yongle Blue Hole in the South China Sea.</title>
        <authorList>
            <person name="Wang X."/>
        </authorList>
    </citation>
    <scope>NUCLEOTIDE SEQUENCE [LARGE SCALE GENOMIC DNA]</scope>
    <source>
        <strain evidence="2">BEI247</strain>
    </source>
</reference>
<proteinExistence type="predicted"/>
<gene>
    <name evidence="1" type="ORF">EDI28_03050</name>
</gene>
<dbReference type="AlphaFoldDB" id="A0A444JV89"/>
<dbReference type="InterPro" id="IPR025638">
    <property type="entry name" value="DUF4336"/>
</dbReference>